<evidence type="ECO:0000313" key="3">
    <source>
        <dbReference type="EMBL" id="KAG3224859.1"/>
    </source>
</evidence>
<dbReference type="Proteomes" id="UP000760860">
    <property type="component" value="Unassembled WGS sequence"/>
</dbReference>
<evidence type="ECO:0000313" key="1">
    <source>
        <dbReference type="EMBL" id="KAG2862105.1"/>
    </source>
</evidence>
<organism evidence="1 4">
    <name type="scientific">Phytophthora cactorum</name>
    <dbReference type="NCBI Taxonomy" id="29920"/>
    <lineage>
        <taxon>Eukaryota</taxon>
        <taxon>Sar</taxon>
        <taxon>Stramenopiles</taxon>
        <taxon>Oomycota</taxon>
        <taxon>Peronosporomycetes</taxon>
        <taxon>Peronosporales</taxon>
        <taxon>Peronosporaceae</taxon>
        <taxon>Phytophthora</taxon>
    </lineage>
</organism>
<proteinExistence type="predicted"/>
<dbReference type="Proteomes" id="UP000735874">
    <property type="component" value="Unassembled WGS sequence"/>
</dbReference>
<accession>A0A8T0ZGQ3</accession>
<name>A0A8T0ZGQ3_9STRA</name>
<dbReference type="EMBL" id="RCMV01000099">
    <property type="protein sequence ID" value="KAG3224859.1"/>
    <property type="molecule type" value="Genomic_DNA"/>
</dbReference>
<reference evidence="1" key="1">
    <citation type="submission" date="2018-10" db="EMBL/GenBank/DDBJ databases">
        <title>Effector identification in a new, highly contiguous assembly of the strawberry crown rot pathogen Phytophthora cactorum.</title>
        <authorList>
            <person name="Armitage A.D."/>
            <person name="Nellist C.F."/>
            <person name="Bates H."/>
            <person name="Vickerstaff R.J."/>
            <person name="Harrison R.J."/>
        </authorList>
    </citation>
    <scope>NUCLEOTIDE SEQUENCE</scope>
    <source>
        <strain evidence="1">15-7</strain>
        <strain evidence="2">P415</strain>
        <strain evidence="3">P421</strain>
    </source>
</reference>
<dbReference type="AlphaFoldDB" id="A0A8T0ZGQ3"/>
<evidence type="ECO:0000313" key="4">
    <source>
        <dbReference type="Proteomes" id="UP000735874"/>
    </source>
</evidence>
<evidence type="ECO:0000313" key="2">
    <source>
        <dbReference type="EMBL" id="KAG2989942.1"/>
    </source>
</evidence>
<comment type="caution">
    <text evidence="1">The sequence shown here is derived from an EMBL/GenBank/DDBJ whole genome shotgun (WGS) entry which is preliminary data.</text>
</comment>
<gene>
    <name evidence="1" type="ORF">PC113_g6613</name>
    <name evidence="2" type="ORF">PC118_g5867</name>
    <name evidence="3" type="ORF">PC129_g4487</name>
</gene>
<dbReference type="EMBL" id="RCMG01000137">
    <property type="protein sequence ID" value="KAG2862105.1"/>
    <property type="molecule type" value="Genomic_DNA"/>
</dbReference>
<protein>
    <submittedName>
        <fullName evidence="1">Uncharacterized protein</fullName>
    </submittedName>
</protein>
<sequence length="48" mass="5012">MSDVVSNVTSSKTLRDCSEQLYTPVNGVTGEVDGDISLDSLPAVNALL</sequence>
<dbReference type="EMBL" id="RCML01000124">
    <property type="protein sequence ID" value="KAG2989942.1"/>
    <property type="molecule type" value="Genomic_DNA"/>
</dbReference>
<dbReference type="Proteomes" id="UP000697107">
    <property type="component" value="Unassembled WGS sequence"/>
</dbReference>